<dbReference type="Pfam" id="PF21082">
    <property type="entry name" value="MS_channel_3rd"/>
    <property type="match status" value="1"/>
</dbReference>
<evidence type="ECO:0000313" key="12">
    <source>
        <dbReference type="EMBL" id="MBP2079465.1"/>
    </source>
</evidence>
<dbReference type="InterPro" id="IPR006685">
    <property type="entry name" value="MscS_channel_2nd"/>
</dbReference>
<dbReference type="Proteomes" id="UP001138793">
    <property type="component" value="Unassembled WGS sequence"/>
</dbReference>
<evidence type="ECO:0000256" key="8">
    <source>
        <dbReference type="SAM" id="Phobius"/>
    </source>
</evidence>
<dbReference type="AlphaFoldDB" id="A0A9X1CIV6"/>
<dbReference type="GO" id="GO:0055085">
    <property type="term" value="P:transmembrane transport"/>
    <property type="evidence" value="ECO:0007669"/>
    <property type="project" value="InterPro"/>
</dbReference>
<evidence type="ECO:0000256" key="7">
    <source>
        <dbReference type="SAM" id="MobiDB-lite"/>
    </source>
</evidence>
<feature type="transmembrane region" description="Helical" evidence="8">
    <location>
        <begin position="12"/>
        <end position="32"/>
    </location>
</feature>
<keyword evidence="6 8" id="KW-0472">Membrane</keyword>
<dbReference type="OrthoDB" id="9809206at2"/>
<keyword evidence="5 8" id="KW-1133">Transmembrane helix</keyword>
<keyword evidence="3" id="KW-1003">Cell membrane</keyword>
<dbReference type="Pfam" id="PF00924">
    <property type="entry name" value="MS_channel_2nd"/>
    <property type="match status" value="1"/>
</dbReference>
<dbReference type="SUPFAM" id="SSF50182">
    <property type="entry name" value="Sm-like ribonucleoproteins"/>
    <property type="match status" value="1"/>
</dbReference>
<dbReference type="InterPro" id="IPR011014">
    <property type="entry name" value="MscS_channel_TM-2"/>
</dbReference>
<dbReference type="InterPro" id="IPR011066">
    <property type="entry name" value="MscS_channel_C_sf"/>
</dbReference>
<dbReference type="GO" id="GO:0005886">
    <property type="term" value="C:plasma membrane"/>
    <property type="evidence" value="ECO:0007669"/>
    <property type="project" value="UniProtKB-SubCell"/>
</dbReference>
<feature type="compositionally biased region" description="Basic and acidic residues" evidence="7">
    <location>
        <begin position="353"/>
        <end position="365"/>
    </location>
</feature>
<evidence type="ECO:0000256" key="3">
    <source>
        <dbReference type="ARBA" id="ARBA00022475"/>
    </source>
</evidence>
<evidence type="ECO:0000256" key="2">
    <source>
        <dbReference type="ARBA" id="ARBA00008017"/>
    </source>
</evidence>
<dbReference type="PANTHER" id="PTHR43634:SF2">
    <property type="entry name" value="LOW CONDUCTANCE MECHANOSENSITIVE CHANNEL YNAI"/>
    <property type="match status" value="1"/>
</dbReference>
<dbReference type="InterPro" id="IPR023408">
    <property type="entry name" value="MscS_beta-dom_sf"/>
</dbReference>
<dbReference type="PANTHER" id="PTHR43634">
    <property type="entry name" value="OW CONDUCTANCE MECHANOSENSITIVE CHANNEL"/>
    <property type="match status" value="1"/>
</dbReference>
<feature type="domain" description="Mechanosensitive ion channel MscS C-terminal" evidence="10">
    <location>
        <begin position="253"/>
        <end position="335"/>
    </location>
</feature>
<dbReference type="SUPFAM" id="SSF82861">
    <property type="entry name" value="Mechanosensitive channel protein MscS (YggB), transmembrane region"/>
    <property type="match status" value="1"/>
</dbReference>
<gene>
    <name evidence="12" type="ORF">J2Z64_003763</name>
</gene>
<name>A0A9X1CIV6_9BACI</name>
<feature type="transmembrane region" description="Helical" evidence="8">
    <location>
        <begin position="88"/>
        <end position="109"/>
    </location>
</feature>
<dbReference type="Gene3D" id="2.30.30.60">
    <property type="match status" value="1"/>
</dbReference>
<keyword evidence="13" id="KW-1185">Reference proteome</keyword>
<evidence type="ECO:0000256" key="4">
    <source>
        <dbReference type="ARBA" id="ARBA00022692"/>
    </source>
</evidence>
<dbReference type="PROSITE" id="PS01246">
    <property type="entry name" value="UPF0003"/>
    <property type="match status" value="1"/>
</dbReference>
<accession>A0A9X1CIV6</accession>
<dbReference type="Pfam" id="PF21088">
    <property type="entry name" value="MS_channel_1st"/>
    <property type="match status" value="1"/>
</dbReference>
<evidence type="ECO:0000259" key="9">
    <source>
        <dbReference type="Pfam" id="PF00924"/>
    </source>
</evidence>
<evidence type="ECO:0000256" key="5">
    <source>
        <dbReference type="ARBA" id="ARBA00022989"/>
    </source>
</evidence>
<comment type="similarity">
    <text evidence="2">Belongs to the MscS (TC 1.A.23) family.</text>
</comment>
<protein>
    <submittedName>
        <fullName evidence="12">MscS family membrane protein</fullName>
    </submittedName>
</protein>
<feature type="transmembrane region" description="Helical" evidence="8">
    <location>
        <begin position="130"/>
        <end position="153"/>
    </location>
</feature>
<dbReference type="InterPro" id="IPR006686">
    <property type="entry name" value="MscS_channel_CS"/>
</dbReference>
<dbReference type="EMBL" id="JAGGMB010000017">
    <property type="protein sequence ID" value="MBP2079465.1"/>
    <property type="molecule type" value="Genomic_DNA"/>
</dbReference>
<dbReference type="InterPro" id="IPR010920">
    <property type="entry name" value="LSM_dom_sf"/>
</dbReference>
<comment type="subcellular location">
    <subcellularLocation>
        <location evidence="1">Cell membrane</location>
        <topology evidence="1">Multi-pass membrane protein</topology>
    </subcellularLocation>
</comment>
<comment type="caution">
    <text evidence="12">The sequence shown here is derived from an EMBL/GenBank/DDBJ whole genome shotgun (WGS) entry which is preliminary data.</text>
</comment>
<feature type="transmembrane region" description="Helical" evidence="8">
    <location>
        <begin position="65"/>
        <end position="82"/>
    </location>
</feature>
<dbReference type="InterPro" id="IPR049142">
    <property type="entry name" value="MS_channel_1st"/>
</dbReference>
<proteinExistence type="inferred from homology"/>
<evidence type="ECO:0000256" key="6">
    <source>
        <dbReference type="ARBA" id="ARBA00023136"/>
    </source>
</evidence>
<evidence type="ECO:0000259" key="10">
    <source>
        <dbReference type="Pfam" id="PF21082"/>
    </source>
</evidence>
<keyword evidence="4 8" id="KW-0812">Transmembrane</keyword>
<feature type="region of interest" description="Disordered" evidence="7">
    <location>
        <begin position="343"/>
        <end position="365"/>
    </location>
</feature>
<feature type="domain" description="Mechanosensitive ion channel transmembrane helices 2/3" evidence="11">
    <location>
        <begin position="137"/>
        <end position="178"/>
    </location>
</feature>
<dbReference type="Gene3D" id="1.10.287.1260">
    <property type="match status" value="1"/>
</dbReference>
<dbReference type="InterPro" id="IPR049278">
    <property type="entry name" value="MS_channel_C"/>
</dbReference>
<evidence type="ECO:0000256" key="1">
    <source>
        <dbReference type="ARBA" id="ARBA00004651"/>
    </source>
</evidence>
<evidence type="ECO:0000259" key="11">
    <source>
        <dbReference type="Pfam" id="PF21088"/>
    </source>
</evidence>
<feature type="transmembrane region" description="Helical" evidence="8">
    <location>
        <begin position="159"/>
        <end position="177"/>
    </location>
</feature>
<dbReference type="Gene3D" id="3.30.70.100">
    <property type="match status" value="1"/>
</dbReference>
<dbReference type="SUPFAM" id="SSF82689">
    <property type="entry name" value="Mechanosensitive channel protein MscS (YggB), C-terminal domain"/>
    <property type="match status" value="1"/>
</dbReference>
<sequence>MFWDGIFTYDNLTHVGISAGIFLLFLLLRKLFTKYIFSILLKVTQKTRADFFTTIFLAFEKPAQWLFIIIGLFIAMIYFPFIGHTNELFLKIIRSFIIIMITWGLYNLASSSSVFFTKMNKKYQFDMDNILIPLLSKAIRFIIIAISITAILQEFDYEISGFIAGLGLGGLAISLAAKDALANMFGGVVIIMEKPFRIGDWIMTPSVEGTVEEITFRSTKIRTFTDALVTVPNATLANETITNWSKMGKRQISFDVRFPPDTPSEKLQDFIRQMDYLLKNHPGVDQETILVNFDKYEADGLDVFLYFFTKTTVWKEYLEIKEEINFNILDLLKDEASIEVVEHTPDEQSEIEGNQRADVKLRDES</sequence>
<dbReference type="InterPro" id="IPR045042">
    <property type="entry name" value="YnaI-like"/>
</dbReference>
<organism evidence="12 13">
    <name type="scientific">Oceanobacillus polygoni</name>
    <dbReference type="NCBI Taxonomy" id="1235259"/>
    <lineage>
        <taxon>Bacteria</taxon>
        <taxon>Bacillati</taxon>
        <taxon>Bacillota</taxon>
        <taxon>Bacilli</taxon>
        <taxon>Bacillales</taxon>
        <taxon>Bacillaceae</taxon>
        <taxon>Oceanobacillus</taxon>
    </lineage>
</organism>
<feature type="domain" description="Mechanosensitive ion channel MscS" evidence="9">
    <location>
        <begin position="180"/>
        <end position="246"/>
    </location>
</feature>
<dbReference type="RefSeq" id="WP_149476023.1">
    <property type="nucleotide sequence ID" value="NZ_JAGGMB010000017.1"/>
</dbReference>
<reference evidence="12" key="1">
    <citation type="submission" date="2021-03" db="EMBL/GenBank/DDBJ databases">
        <title>Genomic Encyclopedia of Type Strains, Phase IV (KMG-IV): sequencing the most valuable type-strain genomes for metagenomic binning, comparative biology and taxonomic classification.</title>
        <authorList>
            <person name="Goeker M."/>
        </authorList>
    </citation>
    <scope>NUCLEOTIDE SEQUENCE</scope>
    <source>
        <strain evidence="12">DSM 107338</strain>
    </source>
</reference>
<evidence type="ECO:0000313" key="13">
    <source>
        <dbReference type="Proteomes" id="UP001138793"/>
    </source>
</evidence>